<evidence type="ECO:0000313" key="1">
    <source>
        <dbReference type="EMBL" id="KAF3605122.1"/>
    </source>
</evidence>
<keyword evidence="2" id="KW-1185">Reference proteome</keyword>
<gene>
    <name evidence="1" type="ORF">DY000_02048941</name>
</gene>
<reference evidence="1 2" key="1">
    <citation type="journal article" date="2020" name="BMC Genomics">
        <title>Intraspecific diversification of the crop wild relative Brassica cretica Lam. using demographic model selection.</title>
        <authorList>
            <person name="Kioukis A."/>
            <person name="Michalopoulou V.A."/>
            <person name="Briers L."/>
            <person name="Pirintsos S."/>
            <person name="Studholme D.J."/>
            <person name="Pavlidis P."/>
            <person name="Sarris P.F."/>
        </authorList>
    </citation>
    <scope>NUCLEOTIDE SEQUENCE [LARGE SCALE GENOMIC DNA]</scope>
    <source>
        <strain evidence="2">cv. PFS-1207/04</strain>
    </source>
</reference>
<comment type="caution">
    <text evidence="1">The sequence shown here is derived from an EMBL/GenBank/DDBJ whole genome shotgun (WGS) entry which is preliminary data.</text>
</comment>
<protein>
    <submittedName>
        <fullName evidence="1">Uncharacterized protein</fullName>
    </submittedName>
</protein>
<sequence length="114" mass="13128">MVLWWCGGKDLTPPNRGGGSESCSPRSPRYFPEYPWRSCHSGLTARRWRSIETTGFSVAVKTSRWRGEIRWLLRPRFGDGCGLASPCLLQFLRSPSDVALSYWLFSSELWRRLS</sequence>
<organism evidence="1 2">
    <name type="scientific">Brassica cretica</name>
    <name type="common">Mustard</name>
    <dbReference type="NCBI Taxonomy" id="69181"/>
    <lineage>
        <taxon>Eukaryota</taxon>
        <taxon>Viridiplantae</taxon>
        <taxon>Streptophyta</taxon>
        <taxon>Embryophyta</taxon>
        <taxon>Tracheophyta</taxon>
        <taxon>Spermatophyta</taxon>
        <taxon>Magnoliopsida</taxon>
        <taxon>eudicotyledons</taxon>
        <taxon>Gunneridae</taxon>
        <taxon>Pentapetalae</taxon>
        <taxon>rosids</taxon>
        <taxon>malvids</taxon>
        <taxon>Brassicales</taxon>
        <taxon>Brassicaceae</taxon>
        <taxon>Brassiceae</taxon>
        <taxon>Brassica</taxon>
    </lineage>
</organism>
<evidence type="ECO:0000313" key="2">
    <source>
        <dbReference type="Proteomes" id="UP000266723"/>
    </source>
</evidence>
<accession>A0ABQ7ENM1</accession>
<name>A0ABQ7ENM1_BRACR</name>
<dbReference type="Proteomes" id="UP000266723">
    <property type="component" value="Unassembled WGS sequence"/>
</dbReference>
<proteinExistence type="predicted"/>
<dbReference type="EMBL" id="QGKV02000297">
    <property type="protein sequence ID" value="KAF3605122.1"/>
    <property type="molecule type" value="Genomic_DNA"/>
</dbReference>